<keyword evidence="1" id="KW-0812">Transmembrane</keyword>
<dbReference type="Pfam" id="PF02517">
    <property type="entry name" value="Rce1-like"/>
    <property type="match status" value="1"/>
</dbReference>
<feature type="transmembrane region" description="Helical" evidence="1">
    <location>
        <begin position="139"/>
        <end position="159"/>
    </location>
</feature>
<keyword evidence="4" id="KW-1185">Reference proteome</keyword>
<evidence type="ECO:0000259" key="2">
    <source>
        <dbReference type="Pfam" id="PF02517"/>
    </source>
</evidence>
<feature type="transmembrane region" description="Helical" evidence="1">
    <location>
        <begin position="90"/>
        <end position="109"/>
    </location>
</feature>
<proteinExistence type="predicted"/>
<protein>
    <recommendedName>
        <fullName evidence="2">CAAX prenyl protease 2/Lysostaphin resistance protein A-like domain-containing protein</fullName>
    </recommendedName>
</protein>
<evidence type="ECO:0000256" key="1">
    <source>
        <dbReference type="SAM" id="Phobius"/>
    </source>
</evidence>
<dbReference type="EMBL" id="NJGV01000008">
    <property type="protein sequence ID" value="OWY34662.1"/>
    <property type="molecule type" value="Genomic_DNA"/>
</dbReference>
<dbReference type="GO" id="GO:0080120">
    <property type="term" value="P:CAAX-box protein maturation"/>
    <property type="evidence" value="ECO:0007669"/>
    <property type="project" value="UniProtKB-ARBA"/>
</dbReference>
<reference evidence="3 4" key="1">
    <citation type="journal article" date="2010" name="Int. J. Syst. Evol. Microbiol.">
        <title>Reclassification of Herbaspirillum putei as a later heterotypic synonym of Herbaspirillum huttiense, with the description of H. huttiense subsp. huttiense subsp. nov. and H. huttiense subsp. putei subsp. nov., comb. nov., and description of Herbaspirillum aquaticum sp. nov.</title>
        <authorList>
            <person name="Dobritsa A.P."/>
            <person name="Reddy M.C."/>
            <person name="Samadpour M."/>
        </authorList>
    </citation>
    <scope>NUCLEOTIDE SEQUENCE [LARGE SCALE GENOMIC DNA]</scope>
    <source>
        <strain evidence="3 4">IEH 4430</strain>
    </source>
</reference>
<evidence type="ECO:0000313" key="3">
    <source>
        <dbReference type="EMBL" id="OWY34662.1"/>
    </source>
</evidence>
<dbReference type="GO" id="GO:0004175">
    <property type="term" value="F:endopeptidase activity"/>
    <property type="evidence" value="ECO:0007669"/>
    <property type="project" value="UniProtKB-ARBA"/>
</dbReference>
<feature type="transmembrane region" description="Helical" evidence="1">
    <location>
        <begin position="115"/>
        <end position="132"/>
    </location>
</feature>
<gene>
    <name evidence="3" type="ORF">CEJ45_10205</name>
</gene>
<dbReference type="InterPro" id="IPR003675">
    <property type="entry name" value="Rce1/LyrA-like_dom"/>
</dbReference>
<dbReference type="Proteomes" id="UP000214747">
    <property type="component" value="Unassembled WGS sequence"/>
</dbReference>
<keyword evidence="1" id="KW-0472">Membrane</keyword>
<feature type="transmembrane region" description="Helical" evidence="1">
    <location>
        <begin position="20"/>
        <end position="37"/>
    </location>
</feature>
<evidence type="ECO:0000313" key="4">
    <source>
        <dbReference type="Proteomes" id="UP000214747"/>
    </source>
</evidence>
<feature type="domain" description="CAAX prenyl protease 2/Lysostaphin resistance protein A-like" evidence="2">
    <location>
        <begin position="58"/>
        <end position="155"/>
    </location>
</feature>
<accession>A0A225SU67</accession>
<comment type="caution">
    <text evidence="3">The sequence shown here is derived from an EMBL/GenBank/DDBJ whole genome shotgun (WGS) entry which is preliminary data.</text>
</comment>
<organism evidence="3 4">
    <name type="scientific">Herbaspirillum aquaticum</name>
    <dbReference type="NCBI Taxonomy" id="568783"/>
    <lineage>
        <taxon>Bacteria</taxon>
        <taxon>Pseudomonadati</taxon>
        <taxon>Pseudomonadota</taxon>
        <taxon>Betaproteobacteria</taxon>
        <taxon>Burkholderiales</taxon>
        <taxon>Oxalobacteraceae</taxon>
        <taxon>Herbaspirillum</taxon>
    </lineage>
</organism>
<feature type="transmembrane region" description="Helical" evidence="1">
    <location>
        <begin position="57"/>
        <end position="78"/>
    </location>
</feature>
<keyword evidence="1" id="KW-1133">Transmembrane helix</keyword>
<name>A0A225SU67_9BURK</name>
<dbReference type="AlphaFoldDB" id="A0A225SU67"/>
<sequence length="161" mass="17950">MRRRCQGSSSLLDPNIVARWHLVVVTPLLILAGQILVNETASFLGFSVTAQPDPFRTWSPALVVLMGIIFAPLVETLIFQWACIKCLQMLRLNAPVILIISGFLFALAHEFEERWPVDMFIAGLAFSWVFLVETRRPKGFPVLVTVSVHALFNAMALAISV</sequence>